<comment type="caution">
    <text evidence="2">The sequence shown here is derived from an EMBL/GenBank/DDBJ whole genome shotgun (WGS) entry which is preliminary data.</text>
</comment>
<dbReference type="InterPro" id="IPR016047">
    <property type="entry name" value="M23ase_b-sheet_dom"/>
</dbReference>
<dbReference type="PANTHER" id="PTHR21666">
    <property type="entry name" value="PEPTIDASE-RELATED"/>
    <property type="match status" value="1"/>
</dbReference>
<dbReference type="CDD" id="cd12797">
    <property type="entry name" value="M23_peptidase"/>
    <property type="match status" value="1"/>
</dbReference>
<evidence type="ECO:0000313" key="3">
    <source>
        <dbReference type="Proteomes" id="UP000285864"/>
    </source>
</evidence>
<evidence type="ECO:0000259" key="1">
    <source>
        <dbReference type="Pfam" id="PF01551"/>
    </source>
</evidence>
<keyword evidence="3" id="KW-1185">Reference proteome</keyword>
<gene>
    <name evidence="2" type="ORF">DWY20_05110</name>
</gene>
<proteinExistence type="predicted"/>
<dbReference type="AlphaFoldDB" id="A0A412GTV1"/>
<sequence length="209" mass="23127">MMKLRIHVVLLLLGWIGCMSLMYASDPIVRSFSVMERNHIRVKTPELFANGNSFEIHLENLSDSMWCFPLPKGKVISAYGARGGHSGSDIKTCANDTIRCVFDGVVRMAKHYGGYGKVIVVRHDNGIETIYSHNSKNMVAAGDTVKAGQPIALTGRTGRATTEHLHFEIRINGQHLNPGLLFDMKTGNLLKRTLVCTKTGNHVKLVPKK</sequence>
<dbReference type="Gene3D" id="2.70.70.10">
    <property type="entry name" value="Glucose Permease (Domain IIA)"/>
    <property type="match status" value="1"/>
</dbReference>
<name>A0A412GTV1_9BACT</name>
<protein>
    <submittedName>
        <fullName evidence="2">M23 family peptidase</fullName>
    </submittedName>
</protein>
<accession>A0A412GTV1</accession>
<dbReference type="SUPFAM" id="SSF51261">
    <property type="entry name" value="Duplicated hybrid motif"/>
    <property type="match status" value="1"/>
</dbReference>
<feature type="domain" description="M23ase beta-sheet core" evidence="1">
    <location>
        <begin position="84"/>
        <end position="178"/>
    </location>
</feature>
<dbReference type="PANTHER" id="PTHR21666:SF270">
    <property type="entry name" value="MUREIN HYDROLASE ACTIVATOR ENVC"/>
    <property type="match status" value="1"/>
</dbReference>
<organism evidence="2 3">
    <name type="scientific">Phocaeicola coprocola</name>
    <dbReference type="NCBI Taxonomy" id="310298"/>
    <lineage>
        <taxon>Bacteria</taxon>
        <taxon>Pseudomonadati</taxon>
        <taxon>Bacteroidota</taxon>
        <taxon>Bacteroidia</taxon>
        <taxon>Bacteroidales</taxon>
        <taxon>Bacteroidaceae</taxon>
        <taxon>Phocaeicola</taxon>
    </lineage>
</organism>
<evidence type="ECO:0000313" key="2">
    <source>
        <dbReference type="EMBL" id="RGR98192.1"/>
    </source>
</evidence>
<dbReference type="PROSITE" id="PS51257">
    <property type="entry name" value="PROKAR_LIPOPROTEIN"/>
    <property type="match status" value="1"/>
</dbReference>
<dbReference type="Pfam" id="PF01551">
    <property type="entry name" value="Peptidase_M23"/>
    <property type="match status" value="1"/>
</dbReference>
<dbReference type="InterPro" id="IPR050570">
    <property type="entry name" value="Cell_wall_metabolism_enzyme"/>
</dbReference>
<dbReference type="InterPro" id="IPR011055">
    <property type="entry name" value="Dup_hybrid_motif"/>
</dbReference>
<dbReference type="EMBL" id="QRUU01000014">
    <property type="protein sequence ID" value="RGR98192.1"/>
    <property type="molecule type" value="Genomic_DNA"/>
</dbReference>
<dbReference type="GO" id="GO:0004222">
    <property type="term" value="F:metalloendopeptidase activity"/>
    <property type="evidence" value="ECO:0007669"/>
    <property type="project" value="TreeGrafter"/>
</dbReference>
<dbReference type="Proteomes" id="UP000285864">
    <property type="component" value="Unassembled WGS sequence"/>
</dbReference>
<reference evidence="2 3" key="1">
    <citation type="submission" date="2018-08" db="EMBL/GenBank/DDBJ databases">
        <title>A genome reference for cultivated species of the human gut microbiota.</title>
        <authorList>
            <person name="Zou Y."/>
            <person name="Xue W."/>
            <person name="Luo G."/>
        </authorList>
    </citation>
    <scope>NUCLEOTIDE SEQUENCE [LARGE SCALE GENOMIC DNA]</scope>
    <source>
        <strain evidence="2 3">AF24-2</strain>
    </source>
</reference>